<comment type="caution">
    <text evidence="1">The sequence shown here is derived from an EMBL/GenBank/DDBJ whole genome shotgun (WGS) entry which is preliminary data.</text>
</comment>
<evidence type="ECO:0000313" key="1">
    <source>
        <dbReference type="EMBL" id="KAK0732681.1"/>
    </source>
</evidence>
<keyword evidence="2" id="KW-1185">Reference proteome</keyword>
<organism evidence="1 2">
    <name type="scientific">Apiosordaria backusii</name>
    <dbReference type="NCBI Taxonomy" id="314023"/>
    <lineage>
        <taxon>Eukaryota</taxon>
        <taxon>Fungi</taxon>
        <taxon>Dikarya</taxon>
        <taxon>Ascomycota</taxon>
        <taxon>Pezizomycotina</taxon>
        <taxon>Sordariomycetes</taxon>
        <taxon>Sordariomycetidae</taxon>
        <taxon>Sordariales</taxon>
        <taxon>Lasiosphaeriaceae</taxon>
        <taxon>Apiosordaria</taxon>
    </lineage>
</organism>
<gene>
    <name evidence="1" type="ORF">B0T21DRAFT_412847</name>
</gene>
<dbReference type="AlphaFoldDB" id="A0AA40ECS7"/>
<protein>
    <submittedName>
        <fullName evidence="1">Uncharacterized protein</fullName>
    </submittedName>
</protein>
<accession>A0AA40ECS7</accession>
<proteinExistence type="predicted"/>
<name>A0AA40ECS7_9PEZI</name>
<dbReference type="Proteomes" id="UP001172159">
    <property type="component" value="Unassembled WGS sequence"/>
</dbReference>
<sequence length="203" mass="23350">MLVEELMPLLSRVRFLPSEIVGMISEYVVEDYARRNARLATEEGALNGLYARQIALNKKVYATLFQYEGIAYLKTLRNIDSEPADNSPRPNERVIFDPEDYKGSRRVQVRFAMDCWGVRGVVFWILQPAVMQSAQHGPLATQLFRSEGDDSRAPHVYWESHDVPTARRKKIPFFTVKSDGHRIRGLGPWRKNISNLLAEAWDL</sequence>
<reference evidence="1" key="1">
    <citation type="submission" date="2023-06" db="EMBL/GenBank/DDBJ databases">
        <title>Genome-scale phylogeny and comparative genomics of the fungal order Sordariales.</title>
        <authorList>
            <consortium name="Lawrence Berkeley National Laboratory"/>
            <person name="Hensen N."/>
            <person name="Bonometti L."/>
            <person name="Westerberg I."/>
            <person name="Brannstrom I.O."/>
            <person name="Guillou S."/>
            <person name="Cros-Aarteil S."/>
            <person name="Calhoun S."/>
            <person name="Haridas S."/>
            <person name="Kuo A."/>
            <person name="Mondo S."/>
            <person name="Pangilinan J."/>
            <person name="Riley R."/>
            <person name="Labutti K."/>
            <person name="Andreopoulos B."/>
            <person name="Lipzen A."/>
            <person name="Chen C."/>
            <person name="Yanf M."/>
            <person name="Daum C."/>
            <person name="Ng V."/>
            <person name="Clum A."/>
            <person name="Steindorff A."/>
            <person name="Ohm R."/>
            <person name="Martin F."/>
            <person name="Silar P."/>
            <person name="Natvig D."/>
            <person name="Lalanne C."/>
            <person name="Gautier V."/>
            <person name="Ament-Velasquez S.L."/>
            <person name="Kruys A."/>
            <person name="Hutchinson M.I."/>
            <person name="Powell A.J."/>
            <person name="Barry K."/>
            <person name="Miller A.N."/>
            <person name="Grigoriev I.V."/>
            <person name="Debuchy R."/>
            <person name="Gladieux P."/>
            <person name="Thoren M.H."/>
            <person name="Johannesson H."/>
        </authorList>
    </citation>
    <scope>NUCLEOTIDE SEQUENCE</scope>
    <source>
        <strain evidence="1">CBS 540.89</strain>
    </source>
</reference>
<evidence type="ECO:0000313" key="2">
    <source>
        <dbReference type="Proteomes" id="UP001172159"/>
    </source>
</evidence>
<dbReference type="EMBL" id="JAUKTV010000008">
    <property type="protein sequence ID" value="KAK0732681.1"/>
    <property type="molecule type" value="Genomic_DNA"/>
</dbReference>